<keyword evidence="1" id="KW-0472">Membrane</keyword>
<keyword evidence="1" id="KW-0812">Transmembrane</keyword>
<dbReference type="RefSeq" id="WP_104495335.1">
    <property type="nucleotide sequence ID" value="NZ_CP041291.1"/>
</dbReference>
<evidence type="ECO:0000313" key="2">
    <source>
        <dbReference type="EMBL" id="MDV4314862.1"/>
    </source>
</evidence>
<evidence type="ECO:0008006" key="4">
    <source>
        <dbReference type="Google" id="ProtNLM"/>
    </source>
</evidence>
<feature type="transmembrane region" description="Helical" evidence="1">
    <location>
        <begin position="12"/>
        <end position="32"/>
    </location>
</feature>
<accession>A0AAW8Z155</accession>
<evidence type="ECO:0000256" key="1">
    <source>
        <dbReference type="SAM" id="Phobius"/>
    </source>
</evidence>
<dbReference type="Proteomes" id="UP001284654">
    <property type="component" value="Unassembled WGS sequence"/>
</dbReference>
<gene>
    <name evidence="2" type="ORF">MSG88_03535</name>
</gene>
<comment type="caution">
    <text evidence="2">The sequence shown here is derived from an EMBL/GenBank/DDBJ whole genome shotgun (WGS) entry which is preliminary data.</text>
</comment>
<evidence type="ECO:0000313" key="3">
    <source>
        <dbReference type="Proteomes" id="UP001284654"/>
    </source>
</evidence>
<organism evidence="2 3">
    <name type="scientific">Acinetobacter indicus</name>
    <dbReference type="NCBI Taxonomy" id="756892"/>
    <lineage>
        <taxon>Bacteria</taxon>
        <taxon>Pseudomonadati</taxon>
        <taxon>Pseudomonadota</taxon>
        <taxon>Gammaproteobacteria</taxon>
        <taxon>Moraxellales</taxon>
        <taxon>Moraxellaceae</taxon>
        <taxon>Acinetobacter</taxon>
    </lineage>
</organism>
<name>A0AAW8Z155_9GAMM</name>
<reference evidence="2" key="1">
    <citation type="submission" date="2023-10" db="EMBL/GenBank/DDBJ databases">
        <authorList>
            <person name="Sykes E.M.E."/>
            <person name="Khan I.U.H."/>
            <person name="Kumar A."/>
        </authorList>
    </citation>
    <scope>NUCLEOTIDE SEQUENCE</scope>
    <source>
        <strain evidence="2">IK5</strain>
    </source>
</reference>
<protein>
    <recommendedName>
        <fullName evidence="4">PH domain-containing protein</fullName>
    </recommendedName>
</protein>
<dbReference type="EMBL" id="JAWJYY010000001">
    <property type="protein sequence ID" value="MDV4314862.1"/>
    <property type="molecule type" value="Genomic_DNA"/>
</dbReference>
<sequence>MNIQNHSYPILIFQYASILSLAAPIGVLWILWKMGLDNDIPFLEVLNALIKEAPQSLLYMLIFIIISLSLWNIRLHITESKIYYSVLGIPTLWSIKREDISSSRFNAKYDPPYYYIKRNLTRFNTPESEQQFNFRQGTVQFIFIEKNLGNSLRQRFALIQLGSFSKNYTDQIVNDLKQHWDLNTKV</sequence>
<dbReference type="AlphaFoldDB" id="A0AAW8Z155"/>
<feature type="transmembrane region" description="Helical" evidence="1">
    <location>
        <begin position="56"/>
        <end position="73"/>
    </location>
</feature>
<proteinExistence type="predicted"/>
<keyword evidence="1" id="KW-1133">Transmembrane helix</keyword>